<feature type="transmembrane region" description="Helical" evidence="1">
    <location>
        <begin position="20"/>
        <end position="41"/>
    </location>
</feature>
<evidence type="ECO:0000256" key="1">
    <source>
        <dbReference type="SAM" id="Phobius"/>
    </source>
</evidence>
<sequence length="72" mass="7974">MRLFLRKVLVVRPELKTPLLVRLLFLAALVLIGLEAAGVIAPEDMPLAHMAIVLLAVAAVVWGMVALMRFRR</sequence>
<keyword evidence="1" id="KW-1133">Transmembrane helix</keyword>
<reference evidence="2 3" key="1">
    <citation type="submission" date="2015-09" db="EMBL/GenBank/DDBJ databases">
        <authorList>
            <consortium name="Swine Surveillance"/>
        </authorList>
    </citation>
    <scope>NUCLEOTIDE SEQUENCE [LARGE SCALE GENOMIC DNA]</scope>
    <source>
        <strain evidence="2 3">CECT 7688</strain>
    </source>
</reference>
<keyword evidence="1" id="KW-0472">Membrane</keyword>
<gene>
    <name evidence="2" type="ORF">SHM7688_03430</name>
</gene>
<keyword evidence="1" id="KW-0812">Transmembrane</keyword>
<dbReference type="EMBL" id="CYPW01000032">
    <property type="protein sequence ID" value="CUH53961.1"/>
    <property type="molecule type" value="Genomic_DNA"/>
</dbReference>
<name>A0A0P1FEE3_9RHOB</name>
<evidence type="ECO:0000313" key="3">
    <source>
        <dbReference type="Proteomes" id="UP000054823"/>
    </source>
</evidence>
<accession>A0A0P1FEE3</accession>
<evidence type="ECO:0000313" key="2">
    <source>
        <dbReference type="EMBL" id="CUH53961.1"/>
    </source>
</evidence>
<keyword evidence="3" id="KW-1185">Reference proteome</keyword>
<dbReference type="STRING" id="321267.SHM7688_03430"/>
<dbReference type="Proteomes" id="UP000054823">
    <property type="component" value="Unassembled WGS sequence"/>
</dbReference>
<organism evidence="2 3">
    <name type="scientific">Shimia marina</name>
    <dbReference type="NCBI Taxonomy" id="321267"/>
    <lineage>
        <taxon>Bacteria</taxon>
        <taxon>Pseudomonadati</taxon>
        <taxon>Pseudomonadota</taxon>
        <taxon>Alphaproteobacteria</taxon>
        <taxon>Rhodobacterales</taxon>
        <taxon>Roseobacteraceae</taxon>
    </lineage>
</organism>
<dbReference type="AlphaFoldDB" id="A0A0P1FEE3"/>
<feature type="transmembrane region" description="Helical" evidence="1">
    <location>
        <begin position="47"/>
        <end position="68"/>
    </location>
</feature>
<protein>
    <submittedName>
        <fullName evidence="2">Uncharacterized protein</fullName>
    </submittedName>
</protein>
<proteinExistence type="predicted"/>